<dbReference type="Proteomes" id="UP000594463">
    <property type="component" value="Chromosome"/>
</dbReference>
<evidence type="ECO:0000259" key="4">
    <source>
        <dbReference type="SMART" id="SM00563"/>
    </source>
</evidence>
<gene>
    <name evidence="5" type="primary">plsC</name>
    <name evidence="5" type="ORF">RT761_02633</name>
</gene>
<dbReference type="GO" id="GO:0006654">
    <property type="term" value="P:phosphatidic acid biosynthetic process"/>
    <property type="evidence" value="ECO:0007669"/>
    <property type="project" value="TreeGrafter"/>
</dbReference>
<proteinExistence type="predicted"/>
<dbReference type="KEGG" id="alam:RT761_02633"/>
<protein>
    <submittedName>
        <fullName evidence="5">1-acyl-sn-glycerol-3-phosphate acyltransferase</fullName>
        <ecNumber evidence="5">2.3.1.-</ecNumber>
    </submittedName>
</protein>
<sequence>MIYYISKYLGLFLLYLFCRFRVIGRQNFPKSTPCLIVSNHASYLDPIVIGCACPRRVYFVAKEELFQNPVARFFLNQLGAFPLRRGEADRSAVKRIFSLLRENRVVCLFPEGTRNQGEVGDFRSGAIKLLMKAKADVVVAGVTGTFESYPRGAKFPKPHPIQVHFSGPLSQNGLNQFEWEERLKRKMEEFIHDDR</sequence>
<comment type="pathway">
    <text evidence="1">Lipid metabolism.</text>
</comment>
<dbReference type="SMART" id="SM00563">
    <property type="entry name" value="PlsC"/>
    <property type="match status" value="1"/>
</dbReference>
<evidence type="ECO:0000256" key="1">
    <source>
        <dbReference type="ARBA" id="ARBA00005189"/>
    </source>
</evidence>
<organism evidence="5 6">
    <name type="scientific">Atribacter laminatus</name>
    <dbReference type="NCBI Taxonomy" id="2847778"/>
    <lineage>
        <taxon>Bacteria</taxon>
        <taxon>Pseudomonadati</taxon>
        <taxon>Atribacterota</taxon>
        <taxon>Atribacteria</taxon>
        <taxon>Atribacterales</taxon>
        <taxon>Atribacteraceae</taxon>
        <taxon>Atribacter</taxon>
    </lineage>
</organism>
<dbReference type="SUPFAM" id="SSF69593">
    <property type="entry name" value="Glycerol-3-phosphate (1)-acyltransferase"/>
    <property type="match status" value="1"/>
</dbReference>
<dbReference type="CDD" id="cd07989">
    <property type="entry name" value="LPLAT_AGPAT-like"/>
    <property type="match status" value="1"/>
</dbReference>
<evidence type="ECO:0000256" key="2">
    <source>
        <dbReference type="ARBA" id="ARBA00022679"/>
    </source>
</evidence>
<dbReference type="EMBL" id="CP065383">
    <property type="protein sequence ID" value="QPM69401.1"/>
    <property type="molecule type" value="Genomic_DNA"/>
</dbReference>
<dbReference type="InterPro" id="IPR002123">
    <property type="entry name" value="Plipid/glycerol_acylTrfase"/>
</dbReference>
<keyword evidence="6" id="KW-1185">Reference proteome</keyword>
<evidence type="ECO:0000256" key="3">
    <source>
        <dbReference type="ARBA" id="ARBA00023315"/>
    </source>
</evidence>
<dbReference type="EC" id="2.3.1.-" evidence="5"/>
<dbReference type="RefSeq" id="WP_218111877.1">
    <property type="nucleotide sequence ID" value="NZ_CP065383.1"/>
</dbReference>
<keyword evidence="2 5" id="KW-0808">Transferase</keyword>
<keyword evidence="3 5" id="KW-0012">Acyltransferase</keyword>
<evidence type="ECO:0000313" key="5">
    <source>
        <dbReference type="EMBL" id="QPM69401.1"/>
    </source>
</evidence>
<dbReference type="GO" id="GO:0003841">
    <property type="term" value="F:1-acylglycerol-3-phosphate O-acyltransferase activity"/>
    <property type="evidence" value="ECO:0007669"/>
    <property type="project" value="TreeGrafter"/>
</dbReference>
<feature type="domain" description="Phospholipid/glycerol acyltransferase" evidence="4">
    <location>
        <begin position="34"/>
        <end position="145"/>
    </location>
</feature>
<dbReference type="PANTHER" id="PTHR10434">
    <property type="entry name" value="1-ACYL-SN-GLYCEROL-3-PHOSPHATE ACYLTRANSFERASE"/>
    <property type="match status" value="1"/>
</dbReference>
<dbReference type="Pfam" id="PF01553">
    <property type="entry name" value="Acyltransferase"/>
    <property type="match status" value="1"/>
</dbReference>
<evidence type="ECO:0000313" key="6">
    <source>
        <dbReference type="Proteomes" id="UP000594463"/>
    </source>
</evidence>
<name>A0A7T1ANX9_ATRLM</name>
<reference evidence="5 6" key="1">
    <citation type="journal article" date="2021" name="Nat. Commun.">
        <title>Isolation of a member of the candidate phylum Atribacteria reveals a unique cell membrane structure.</title>
        <authorList>
            <person name="Taiki K."/>
            <person name="Nobu M.K."/>
            <person name="Kusada H."/>
            <person name="Meng X.-Y."/>
            <person name="Hosoki N."/>
            <person name="Uematsu K."/>
            <person name="Yoshioka H."/>
            <person name="Kamagata Y."/>
            <person name="Tamaki H."/>
        </authorList>
    </citation>
    <scope>NUCLEOTIDE SEQUENCE [LARGE SCALE GENOMIC DNA]</scope>
    <source>
        <strain evidence="5 6">RT761</strain>
    </source>
</reference>
<dbReference type="AlphaFoldDB" id="A0A7T1ANX9"/>
<dbReference type="PANTHER" id="PTHR10434:SF11">
    <property type="entry name" value="1-ACYL-SN-GLYCEROL-3-PHOSPHATE ACYLTRANSFERASE"/>
    <property type="match status" value="1"/>
</dbReference>
<accession>A0A7T1ANX9</accession>